<evidence type="ECO:0000256" key="1">
    <source>
        <dbReference type="SAM" id="MobiDB-lite"/>
    </source>
</evidence>
<dbReference type="GO" id="GO:0006357">
    <property type="term" value="P:regulation of transcription by RNA polymerase II"/>
    <property type="evidence" value="ECO:0007669"/>
    <property type="project" value="InterPro"/>
</dbReference>
<keyword evidence="3" id="KW-0675">Receptor</keyword>
<dbReference type="InterPro" id="IPR009917">
    <property type="entry name" value="SRA1/Sec31"/>
</dbReference>
<name>A0A2R5LJX2_9ACAR</name>
<reference evidence="3" key="1">
    <citation type="submission" date="2018-03" db="EMBL/GenBank/DDBJ databases">
        <title>The relapsing fever spirochete Borrelia turicatae persists in the highly oxidative environment of its soft-bodied tick vector.</title>
        <authorList>
            <person name="Bourret T.J."/>
            <person name="Boyle W.K."/>
            <person name="Valenzuela J.G."/>
            <person name="Oliveira F."/>
            <person name="Lopez J.E."/>
        </authorList>
    </citation>
    <scope>NUCLEOTIDE SEQUENCE</scope>
    <source>
        <strain evidence="3">Kansas strain/isolate</strain>
        <tissue evidence="3">Salivary glands</tissue>
    </source>
</reference>
<dbReference type="InterPro" id="IPR040243">
    <property type="entry name" value="Steroid_recept_RNA_1"/>
</dbReference>
<dbReference type="EMBL" id="GGLE01005680">
    <property type="protein sequence ID" value="MBY09806.1"/>
    <property type="molecule type" value="Transcribed_RNA"/>
</dbReference>
<dbReference type="AlphaFoldDB" id="A0A2R5LJX2"/>
<proteinExistence type="predicted"/>
<dbReference type="GO" id="GO:0005634">
    <property type="term" value="C:nucleus"/>
    <property type="evidence" value="ECO:0007669"/>
    <property type="project" value="TreeGrafter"/>
</dbReference>
<dbReference type="PANTHER" id="PTHR18834">
    <property type="entry name" value="STEROID RECEPTOR RNA ACTIVATOR 1"/>
    <property type="match status" value="1"/>
</dbReference>
<organism evidence="3">
    <name type="scientific">Ornithodoros turicata</name>
    <dbReference type="NCBI Taxonomy" id="34597"/>
    <lineage>
        <taxon>Eukaryota</taxon>
        <taxon>Metazoa</taxon>
        <taxon>Ecdysozoa</taxon>
        <taxon>Arthropoda</taxon>
        <taxon>Chelicerata</taxon>
        <taxon>Arachnida</taxon>
        <taxon>Acari</taxon>
        <taxon>Parasitiformes</taxon>
        <taxon>Ixodida</taxon>
        <taxon>Ixodoidea</taxon>
        <taxon>Argasidae</taxon>
        <taxon>Ornithodorinae</taxon>
        <taxon>Ornithodoros</taxon>
    </lineage>
</organism>
<evidence type="ECO:0000313" key="3">
    <source>
        <dbReference type="EMBL" id="MBY09806.1"/>
    </source>
</evidence>
<dbReference type="FunFam" id="1.20.940.10:FF:000009">
    <property type="entry name" value="Protein transport protein Sec31A"/>
    <property type="match status" value="1"/>
</dbReference>
<evidence type="ECO:0000259" key="2">
    <source>
        <dbReference type="Pfam" id="PF07304"/>
    </source>
</evidence>
<dbReference type="Pfam" id="PF07304">
    <property type="entry name" value="SRA1"/>
    <property type="match status" value="1"/>
</dbReference>
<accession>A0A2R5LJX2</accession>
<sequence length="199" mass="22054">MAALRPGNDEKAWNDPPVFAYTQTQDTPAAAPKRTLLNRRVPFPQDGPPPTQLPAPSTILGALPPAGPLLTTSCTTTRTETEVEQQPSFPEDLKGATLECLTEVMERYLGNVEKRKVDEVQRRADILKSMWEQGKLSDAVQRKTFLLVSELHKGNVERANKLHVSLMVDYVSEVSQWMIGIKRLILAAQDGSSTTKEDS</sequence>
<protein>
    <submittedName>
        <fullName evidence="3">Putative amb caj-644 steroid receptor rna activator 1</fullName>
    </submittedName>
</protein>
<feature type="region of interest" description="Disordered" evidence="1">
    <location>
        <begin position="1"/>
        <end position="32"/>
    </location>
</feature>
<feature type="domain" description="SRA1/Sec31" evidence="2">
    <location>
        <begin position="48"/>
        <end position="192"/>
    </location>
</feature>
<dbReference type="Gene3D" id="1.20.940.10">
    <property type="entry name" value="Functional domain of the splicing factor Prp18"/>
    <property type="match status" value="1"/>
</dbReference>
<dbReference type="GO" id="GO:0003713">
    <property type="term" value="F:transcription coactivator activity"/>
    <property type="evidence" value="ECO:0007669"/>
    <property type="project" value="InterPro"/>
</dbReference>
<dbReference type="PANTHER" id="PTHR18834:SF2">
    <property type="entry name" value="STEROID RECEPTOR RNA ACTIVATOR 1"/>
    <property type="match status" value="1"/>
</dbReference>